<comment type="caution">
    <text evidence="2">The sequence shown here is derived from an EMBL/GenBank/DDBJ whole genome shotgun (WGS) entry which is preliminary data.</text>
</comment>
<organism evidence="2 3">
    <name type="scientific">Owenia fusiformis</name>
    <name type="common">Polychaete worm</name>
    <dbReference type="NCBI Taxonomy" id="6347"/>
    <lineage>
        <taxon>Eukaryota</taxon>
        <taxon>Metazoa</taxon>
        <taxon>Spiralia</taxon>
        <taxon>Lophotrochozoa</taxon>
        <taxon>Annelida</taxon>
        <taxon>Polychaeta</taxon>
        <taxon>Sedentaria</taxon>
        <taxon>Canalipalpata</taxon>
        <taxon>Sabellida</taxon>
        <taxon>Oweniida</taxon>
        <taxon>Oweniidae</taxon>
        <taxon>Owenia</taxon>
    </lineage>
</organism>
<sequence length="514" mass="60064">MISICKKYAGNFLVVAIILILCKYILQNITQSEMRDEIHKETIQNTERRDNKPLNIIRHTKEMTEDRYRDIIPNIDERIPEKKHVDIKGYKKETTEDISVNTAQNNVTLNRKMYYPNGTLKQFRNNVRIKEIYSRMMKECRSADQLRELDTSELTFPFEHFLLKTTAVVKTQYYINLKKTLAKMPPNAQVHVIGLTKSYLESFLNWMIFAKIYVRPYIRNILVVTSESKLCAYLNELRFDCIFMELTDIINIDLIYEDFKMNPVVLNNPNGLTPEQTILLKIHWLMRIVTWRLVNFFGLDVVTHDTDAIPLKNTEWIYGKYPEADFIGPAVGHIPGKLVIGWEFYTFNMGMVLMRASLQQKKFWSQLNLFTKGRTSYSDIDDQVAINYAISCFNITWQHQPVILFPEGKIIGDKKPYMKTVENTLLTEIVRGVSKLNVTVVGVPGRMFCRFDCDVTRFSQYSLWHSPVKTLNGELWLLTSKWEDIVNNTDLVGTDLLARITNDTHMEFLRSIAK</sequence>
<feature type="transmembrane region" description="Helical" evidence="1">
    <location>
        <begin position="9"/>
        <end position="26"/>
    </location>
</feature>
<name>A0A8S4Q0N2_OWEFU</name>
<keyword evidence="1" id="KW-0812">Transmembrane</keyword>
<dbReference type="Proteomes" id="UP000749559">
    <property type="component" value="Unassembled WGS sequence"/>
</dbReference>
<evidence type="ECO:0000313" key="3">
    <source>
        <dbReference type="Proteomes" id="UP000749559"/>
    </source>
</evidence>
<protein>
    <submittedName>
        <fullName evidence="2">Uncharacterized protein</fullName>
    </submittedName>
</protein>
<keyword evidence="1" id="KW-0472">Membrane</keyword>
<proteinExistence type="predicted"/>
<evidence type="ECO:0000313" key="2">
    <source>
        <dbReference type="EMBL" id="CAH1800173.1"/>
    </source>
</evidence>
<keyword evidence="1" id="KW-1133">Transmembrane helix</keyword>
<gene>
    <name evidence="2" type="ORF">OFUS_LOCUS24099</name>
</gene>
<keyword evidence="3" id="KW-1185">Reference proteome</keyword>
<dbReference type="EMBL" id="CAIIXF020000011">
    <property type="protein sequence ID" value="CAH1800173.1"/>
    <property type="molecule type" value="Genomic_DNA"/>
</dbReference>
<accession>A0A8S4Q0N2</accession>
<dbReference type="OrthoDB" id="10235240at2759"/>
<dbReference type="AlphaFoldDB" id="A0A8S4Q0N2"/>
<reference evidence="2" key="1">
    <citation type="submission" date="2022-03" db="EMBL/GenBank/DDBJ databases">
        <authorList>
            <person name="Martin C."/>
        </authorList>
    </citation>
    <scope>NUCLEOTIDE SEQUENCE</scope>
</reference>
<evidence type="ECO:0000256" key="1">
    <source>
        <dbReference type="SAM" id="Phobius"/>
    </source>
</evidence>